<dbReference type="OrthoDB" id="5623881at2"/>
<dbReference type="EMBL" id="CP001968">
    <property type="protein sequence ID" value="ADD67140.1"/>
    <property type="molecule type" value="Genomic_DNA"/>
</dbReference>
<keyword evidence="1" id="KW-0472">Membrane</keyword>
<dbReference type="Pfam" id="PF01551">
    <property type="entry name" value="Peptidase_M23"/>
    <property type="match status" value="1"/>
</dbReference>
<dbReference type="GO" id="GO:0004222">
    <property type="term" value="F:metalloendopeptidase activity"/>
    <property type="evidence" value="ECO:0007669"/>
    <property type="project" value="TreeGrafter"/>
</dbReference>
<dbReference type="InterPro" id="IPR016047">
    <property type="entry name" value="M23ase_b-sheet_dom"/>
</dbReference>
<gene>
    <name evidence="3" type="ordered locus">Dacet_0340</name>
</gene>
<dbReference type="InterPro" id="IPR011055">
    <property type="entry name" value="Dup_hybrid_motif"/>
</dbReference>
<dbReference type="eggNOG" id="COG0739">
    <property type="taxonomic scope" value="Bacteria"/>
</dbReference>
<organism evidence="3 4">
    <name type="scientific">Denitrovibrio acetiphilus (strain DSM 12809 / NBRC 114555 / N2460)</name>
    <dbReference type="NCBI Taxonomy" id="522772"/>
    <lineage>
        <taxon>Bacteria</taxon>
        <taxon>Pseudomonadati</taxon>
        <taxon>Deferribacterota</taxon>
        <taxon>Deferribacteres</taxon>
        <taxon>Deferribacterales</taxon>
        <taxon>Geovibrionaceae</taxon>
        <taxon>Denitrovibrio</taxon>
    </lineage>
</organism>
<keyword evidence="1" id="KW-0812">Transmembrane</keyword>
<dbReference type="PANTHER" id="PTHR21666">
    <property type="entry name" value="PEPTIDASE-RELATED"/>
    <property type="match status" value="1"/>
</dbReference>
<dbReference type="SUPFAM" id="SSF51261">
    <property type="entry name" value="Duplicated hybrid motif"/>
    <property type="match status" value="1"/>
</dbReference>
<name>D4H2S9_DENA2</name>
<evidence type="ECO:0000313" key="3">
    <source>
        <dbReference type="EMBL" id="ADD67140.1"/>
    </source>
</evidence>
<proteinExistence type="predicted"/>
<reference evidence="3 4" key="1">
    <citation type="journal article" date="2010" name="Stand. Genomic Sci.">
        <title>Complete genome sequence of Denitrovibrio acetiphilus type strain (N2460).</title>
        <authorList>
            <person name="Kiss H."/>
            <person name="Lang E."/>
            <person name="Lapidus A."/>
            <person name="Copeland A."/>
            <person name="Nolan M."/>
            <person name="Glavina Del Rio T."/>
            <person name="Chen F."/>
            <person name="Lucas S."/>
            <person name="Tice H."/>
            <person name="Cheng J.F."/>
            <person name="Han C."/>
            <person name="Goodwin L."/>
            <person name="Pitluck S."/>
            <person name="Liolios K."/>
            <person name="Pati A."/>
            <person name="Ivanova N."/>
            <person name="Mavromatis K."/>
            <person name="Chen A."/>
            <person name="Palaniappan K."/>
            <person name="Land M."/>
            <person name="Hauser L."/>
            <person name="Chang Y.J."/>
            <person name="Jeffries C.D."/>
            <person name="Detter J.C."/>
            <person name="Brettin T."/>
            <person name="Spring S."/>
            <person name="Rohde M."/>
            <person name="Goker M."/>
            <person name="Woyke T."/>
            <person name="Bristow J."/>
            <person name="Eisen J.A."/>
            <person name="Markowitz V."/>
            <person name="Hugenholtz P."/>
            <person name="Kyrpides N.C."/>
            <person name="Klenk H.P."/>
        </authorList>
    </citation>
    <scope>NUCLEOTIDE SEQUENCE [LARGE SCALE GENOMIC DNA]</scope>
    <source>
        <strain evidence="4">DSM 12809 / NBRC 114555 / N2460</strain>
    </source>
</reference>
<dbReference type="KEGG" id="dap:Dacet_0340"/>
<dbReference type="InterPro" id="IPR050570">
    <property type="entry name" value="Cell_wall_metabolism_enzyme"/>
</dbReference>
<dbReference type="RefSeq" id="WP_013009685.1">
    <property type="nucleotide sequence ID" value="NC_013943.1"/>
</dbReference>
<sequence>MKKKYTVMIFDESRLDEVKTRKISSRLIRFVMLSLAFYVFVSGAGFYFLNNLYKERTVLSQYKDENLQLKDKIAGYESQLISINEKLAGVTELENKVRGLAAYGQSDTEGRQLAVGGKEVDVLQDLSKVSERKDKRFFEELNVTLTNLSMEIEKRSVSLSELADFLEEQKLMLSSTPTIWPVKGWISSGFGYRISPFTGRRVFHEGLDIATKYNTPVRSAAKGIVVFSGRKAGYGKMVIVDHGYGYITKYGHNNKLLVKAGDKVSKGDFIAEVGSTGRSTGPHVHYEVLVNGIPVNPLKFIVGYN</sequence>
<dbReference type="FunFam" id="2.70.70.10:FF:000006">
    <property type="entry name" value="M23 family peptidase"/>
    <property type="match status" value="1"/>
</dbReference>
<dbReference type="Gene3D" id="2.70.70.10">
    <property type="entry name" value="Glucose Permease (Domain IIA)"/>
    <property type="match status" value="1"/>
</dbReference>
<dbReference type="STRING" id="522772.Dacet_0340"/>
<dbReference type="PANTHER" id="PTHR21666:SF270">
    <property type="entry name" value="MUREIN HYDROLASE ACTIVATOR ENVC"/>
    <property type="match status" value="1"/>
</dbReference>
<keyword evidence="1" id="KW-1133">Transmembrane helix</keyword>
<feature type="domain" description="M23ase beta-sheet core" evidence="2">
    <location>
        <begin position="203"/>
        <end position="297"/>
    </location>
</feature>
<accession>D4H2S9</accession>
<evidence type="ECO:0000256" key="1">
    <source>
        <dbReference type="SAM" id="Phobius"/>
    </source>
</evidence>
<protein>
    <submittedName>
        <fullName evidence="3">Peptidase M23</fullName>
    </submittedName>
</protein>
<dbReference type="HOGENOM" id="CLU_029425_2_4_0"/>
<feature type="transmembrane region" description="Helical" evidence="1">
    <location>
        <begin position="27"/>
        <end position="49"/>
    </location>
</feature>
<evidence type="ECO:0000259" key="2">
    <source>
        <dbReference type="Pfam" id="PF01551"/>
    </source>
</evidence>
<dbReference type="Proteomes" id="UP000002012">
    <property type="component" value="Chromosome"/>
</dbReference>
<evidence type="ECO:0000313" key="4">
    <source>
        <dbReference type="Proteomes" id="UP000002012"/>
    </source>
</evidence>
<dbReference type="InParanoid" id="D4H2S9"/>
<keyword evidence="4" id="KW-1185">Reference proteome</keyword>
<dbReference type="CDD" id="cd12797">
    <property type="entry name" value="M23_peptidase"/>
    <property type="match status" value="1"/>
</dbReference>
<dbReference type="AlphaFoldDB" id="D4H2S9"/>
<dbReference type="PaxDb" id="522772-Dacet_0340"/>